<protein>
    <submittedName>
        <fullName evidence="1">E3 ubiquitin-protein ligase RNF13</fullName>
    </submittedName>
</protein>
<gene>
    <name evidence="1" type="primary">NCL1_31493</name>
    <name evidence="1" type="ORF">TNCV_2194061</name>
</gene>
<evidence type="ECO:0000313" key="2">
    <source>
        <dbReference type="Proteomes" id="UP000887159"/>
    </source>
</evidence>
<dbReference type="EMBL" id="BMAU01021300">
    <property type="protein sequence ID" value="GFY10585.1"/>
    <property type="molecule type" value="Genomic_DNA"/>
</dbReference>
<reference evidence="1" key="1">
    <citation type="submission" date="2020-08" db="EMBL/GenBank/DDBJ databases">
        <title>Multicomponent nature underlies the extraordinary mechanical properties of spider dragline silk.</title>
        <authorList>
            <person name="Kono N."/>
            <person name="Nakamura H."/>
            <person name="Mori M."/>
            <person name="Yoshida Y."/>
            <person name="Ohtoshi R."/>
            <person name="Malay A.D."/>
            <person name="Moran D.A.P."/>
            <person name="Tomita M."/>
            <person name="Numata K."/>
            <person name="Arakawa K."/>
        </authorList>
    </citation>
    <scope>NUCLEOTIDE SEQUENCE</scope>
</reference>
<keyword evidence="2" id="KW-1185">Reference proteome</keyword>
<evidence type="ECO:0000313" key="1">
    <source>
        <dbReference type="EMBL" id="GFY10585.1"/>
    </source>
</evidence>
<name>A0A8X6SFS0_TRICX</name>
<proteinExistence type="predicted"/>
<dbReference type="Proteomes" id="UP000887159">
    <property type="component" value="Unassembled WGS sequence"/>
</dbReference>
<accession>A0A8X6SFS0</accession>
<comment type="caution">
    <text evidence="1">The sequence shown here is derived from an EMBL/GenBank/DDBJ whole genome shotgun (WGS) entry which is preliminary data.</text>
</comment>
<dbReference type="AlphaFoldDB" id="A0A8X6SFS0"/>
<organism evidence="1 2">
    <name type="scientific">Trichonephila clavipes</name>
    <name type="common">Golden silk orbweaver</name>
    <name type="synonym">Nephila clavipes</name>
    <dbReference type="NCBI Taxonomy" id="2585209"/>
    <lineage>
        <taxon>Eukaryota</taxon>
        <taxon>Metazoa</taxon>
        <taxon>Ecdysozoa</taxon>
        <taxon>Arthropoda</taxon>
        <taxon>Chelicerata</taxon>
        <taxon>Arachnida</taxon>
        <taxon>Araneae</taxon>
        <taxon>Araneomorphae</taxon>
        <taxon>Entelegynae</taxon>
        <taxon>Araneoidea</taxon>
        <taxon>Nephilidae</taxon>
        <taxon>Trichonephila</taxon>
    </lineage>
</organism>
<sequence>MAPHTFTSTVGAVYRCKAKAGLRRSPRGLCTRIRLSSLCVLRLNLNSSLKMTWFHSDEIQFPRARHYSKRGIDGWASRAAHVRGAAIPNVLQPGAFVWFEKTHGPLVKVLPVPGLRPMKQLAVRMDFFRCGGLLDDWYVEGVLCLVFV</sequence>